<accession>A0ABR8NHY4</accession>
<sequence length="219" mass="23999">MTIQAAFRDAVREVLAPAARAHGFKGSGRTWRRTNELGDCAIVNLQGSSYSSASSARYVINLSVVPEPWAASMETTLGRRPKALPESWGLYRRRLQPTGAPAGTDQWWRVDRPRAVEQVVADMVRRLDADGWPTLEKLLDREAMVEQARTGDLGFFTREHAPGYVATGLAVLLSDSGTSDELDGQLDLMLATSTAPALEGTRQLVTWIRTRAASRDAST</sequence>
<dbReference type="Proteomes" id="UP000618818">
    <property type="component" value="Unassembled WGS sequence"/>
</dbReference>
<evidence type="ECO:0000313" key="1">
    <source>
        <dbReference type="EMBL" id="MBD3926519.1"/>
    </source>
</evidence>
<dbReference type="InterPro" id="IPR025412">
    <property type="entry name" value="DUF4304"/>
</dbReference>
<organism evidence="1 2">
    <name type="scientific">Nocardioides cavernae</name>
    <dbReference type="NCBI Taxonomy" id="1921566"/>
    <lineage>
        <taxon>Bacteria</taxon>
        <taxon>Bacillati</taxon>
        <taxon>Actinomycetota</taxon>
        <taxon>Actinomycetes</taxon>
        <taxon>Propionibacteriales</taxon>
        <taxon>Nocardioidaceae</taxon>
        <taxon>Nocardioides</taxon>
    </lineage>
</organism>
<dbReference type="EMBL" id="JACXYZ010000003">
    <property type="protein sequence ID" value="MBD3926519.1"/>
    <property type="molecule type" value="Genomic_DNA"/>
</dbReference>
<keyword evidence="2" id="KW-1185">Reference proteome</keyword>
<name>A0ABR8NHY4_9ACTN</name>
<gene>
    <name evidence="1" type="ORF">IEZ26_17985</name>
</gene>
<reference evidence="1 2" key="1">
    <citation type="submission" date="2020-09" db="EMBL/GenBank/DDBJ databases">
        <title>novel species in genus Nocardioides.</title>
        <authorList>
            <person name="Zhang G."/>
        </authorList>
    </citation>
    <scope>NUCLEOTIDE SEQUENCE [LARGE SCALE GENOMIC DNA]</scope>
    <source>
        <strain evidence="1 2">KCTC 39551</strain>
    </source>
</reference>
<protein>
    <submittedName>
        <fullName evidence="1">DUF4304 domain-containing protein</fullName>
    </submittedName>
</protein>
<proteinExistence type="predicted"/>
<dbReference type="RefSeq" id="WP_191196387.1">
    <property type="nucleotide sequence ID" value="NZ_JACXYZ010000003.1"/>
</dbReference>
<comment type="caution">
    <text evidence="1">The sequence shown here is derived from an EMBL/GenBank/DDBJ whole genome shotgun (WGS) entry which is preliminary data.</text>
</comment>
<evidence type="ECO:0000313" key="2">
    <source>
        <dbReference type="Proteomes" id="UP000618818"/>
    </source>
</evidence>
<dbReference type="Pfam" id="PF14137">
    <property type="entry name" value="DUF4304"/>
    <property type="match status" value="1"/>
</dbReference>